<keyword evidence="5" id="KW-1185">Reference proteome</keyword>
<dbReference type="PANTHER" id="PTHR34482">
    <property type="entry name" value="DNA DAMAGE-INDUCIBLE PROTEIN 1-LIKE"/>
    <property type="match status" value="1"/>
</dbReference>
<dbReference type="Pfam" id="PF03732">
    <property type="entry name" value="Retrotrans_gag"/>
    <property type="match status" value="1"/>
</dbReference>
<dbReference type="Pfam" id="PF00098">
    <property type="entry name" value="zf-CCHC"/>
    <property type="match status" value="1"/>
</dbReference>
<comment type="caution">
    <text evidence="4">The sequence shown here is derived from an EMBL/GenBank/DDBJ whole genome shotgun (WGS) entry which is preliminary data.</text>
</comment>
<dbReference type="InterPro" id="IPR005162">
    <property type="entry name" value="Retrotrans_gag_dom"/>
</dbReference>
<dbReference type="EMBL" id="JAAIUW010000002">
    <property type="protein sequence ID" value="KAF7841749.1"/>
    <property type="molecule type" value="Genomic_DNA"/>
</dbReference>
<proteinExistence type="predicted"/>
<gene>
    <name evidence="4" type="ORF">G2W53_004047</name>
</gene>
<accession>A0A834XB72</accession>
<dbReference type="GO" id="GO:0003676">
    <property type="term" value="F:nucleic acid binding"/>
    <property type="evidence" value="ECO:0007669"/>
    <property type="project" value="InterPro"/>
</dbReference>
<feature type="region of interest" description="Disordered" evidence="2">
    <location>
        <begin position="211"/>
        <end position="231"/>
    </location>
</feature>
<reference evidence="4" key="1">
    <citation type="submission" date="2020-09" db="EMBL/GenBank/DDBJ databases">
        <title>Genome-Enabled Discovery of Anthraquinone Biosynthesis in Senna tora.</title>
        <authorList>
            <person name="Kang S.-H."/>
            <person name="Pandey R.P."/>
            <person name="Lee C.-M."/>
            <person name="Sim J.-S."/>
            <person name="Jeong J.-T."/>
            <person name="Choi B.-S."/>
            <person name="Jung M."/>
            <person name="Ginzburg D."/>
            <person name="Zhao K."/>
            <person name="Won S.Y."/>
            <person name="Oh T.-J."/>
            <person name="Yu Y."/>
            <person name="Kim N.-H."/>
            <person name="Lee O.R."/>
            <person name="Lee T.-H."/>
            <person name="Bashyal P."/>
            <person name="Kim T.-S."/>
            <person name="Lee W.-H."/>
            <person name="Kawkins C."/>
            <person name="Kim C.-K."/>
            <person name="Kim J.S."/>
            <person name="Ahn B.O."/>
            <person name="Rhee S.Y."/>
            <person name="Sohng J.K."/>
        </authorList>
    </citation>
    <scope>NUCLEOTIDE SEQUENCE</scope>
    <source>
        <tissue evidence="4">Leaf</tissue>
    </source>
</reference>
<dbReference type="SUPFAM" id="SSF57756">
    <property type="entry name" value="Retrovirus zinc finger-like domains"/>
    <property type="match status" value="1"/>
</dbReference>
<keyword evidence="1" id="KW-0479">Metal-binding</keyword>
<keyword evidence="1" id="KW-0863">Zinc-finger</keyword>
<evidence type="ECO:0000259" key="3">
    <source>
        <dbReference type="PROSITE" id="PS50158"/>
    </source>
</evidence>
<protein>
    <recommendedName>
        <fullName evidence="3">CCHC-type domain-containing protein</fullName>
    </recommendedName>
</protein>
<dbReference type="PROSITE" id="PS50158">
    <property type="entry name" value="ZF_CCHC"/>
    <property type="match status" value="1"/>
</dbReference>
<evidence type="ECO:0000313" key="5">
    <source>
        <dbReference type="Proteomes" id="UP000634136"/>
    </source>
</evidence>
<organism evidence="4 5">
    <name type="scientific">Senna tora</name>
    <dbReference type="NCBI Taxonomy" id="362788"/>
    <lineage>
        <taxon>Eukaryota</taxon>
        <taxon>Viridiplantae</taxon>
        <taxon>Streptophyta</taxon>
        <taxon>Embryophyta</taxon>
        <taxon>Tracheophyta</taxon>
        <taxon>Spermatophyta</taxon>
        <taxon>Magnoliopsida</taxon>
        <taxon>eudicotyledons</taxon>
        <taxon>Gunneridae</taxon>
        <taxon>Pentapetalae</taxon>
        <taxon>rosids</taxon>
        <taxon>fabids</taxon>
        <taxon>Fabales</taxon>
        <taxon>Fabaceae</taxon>
        <taxon>Caesalpinioideae</taxon>
        <taxon>Cassia clade</taxon>
        <taxon>Senna</taxon>
    </lineage>
</organism>
<dbReference type="SMART" id="SM00343">
    <property type="entry name" value="ZnF_C2HC"/>
    <property type="match status" value="1"/>
</dbReference>
<dbReference type="InterPro" id="IPR036875">
    <property type="entry name" value="Znf_CCHC_sf"/>
</dbReference>
<dbReference type="InterPro" id="IPR001878">
    <property type="entry name" value="Znf_CCHC"/>
</dbReference>
<evidence type="ECO:0000313" key="4">
    <source>
        <dbReference type="EMBL" id="KAF7841749.1"/>
    </source>
</evidence>
<evidence type="ECO:0000256" key="2">
    <source>
        <dbReference type="SAM" id="MobiDB-lite"/>
    </source>
</evidence>
<dbReference type="Gene3D" id="4.10.60.10">
    <property type="entry name" value="Zinc finger, CCHC-type"/>
    <property type="match status" value="1"/>
</dbReference>
<sequence length="290" mass="33337">MLQHIQGDRDDRPQGHRGRDGDYHGWAEFQKAKPPTFRGEFNLTLAEEWIQELEKLFKVLRCSDEQKVKYAIYMLPSEAENWWKGARQLMEARGTQLTWENIKIGFFEKYYPVSVSNQKEIEFMQMKQGNMPFEEFIAKYEELSNFSSYLKHNADEAWKSMHVTAALNTAMRNVIAPLDIKNYAKLVNRCRIVARNIEVVEKLKQGTNFSKKRPMNFSKGGSSKGKKRMVSKSAPNSCPNCGKTHGGRPCLFGSNVCFACGQTGHYARDCPQKKQTSIDVILGMNWLSEN</sequence>
<feature type="region of interest" description="Disordered" evidence="2">
    <location>
        <begin position="1"/>
        <end position="24"/>
    </location>
</feature>
<dbReference type="AlphaFoldDB" id="A0A834XB72"/>
<keyword evidence="1" id="KW-0862">Zinc</keyword>
<dbReference type="OrthoDB" id="1936908at2759"/>
<dbReference type="PANTHER" id="PTHR34482:SF36">
    <property type="entry name" value="RETROTRANSPOSON GAG DOMAIN-CONTAINING PROTEIN"/>
    <property type="match status" value="1"/>
</dbReference>
<dbReference type="Proteomes" id="UP000634136">
    <property type="component" value="Unassembled WGS sequence"/>
</dbReference>
<dbReference type="GO" id="GO:0008270">
    <property type="term" value="F:zinc ion binding"/>
    <property type="evidence" value="ECO:0007669"/>
    <property type="project" value="UniProtKB-KW"/>
</dbReference>
<feature type="domain" description="CCHC-type" evidence="3">
    <location>
        <begin position="257"/>
        <end position="272"/>
    </location>
</feature>
<evidence type="ECO:0000256" key="1">
    <source>
        <dbReference type="PROSITE-ProRule" id="PRU00047"/>
    </source>
</evidence>
<name>A0A834XB72_9FABA</name>